<feature type="compositionally biased region" description="Pro residues" evidence="1">
    <location>
        <begin position="148"/>
        <end position="217"/>
    </location>
</feature>
<dbReference type="SMART" id="SM00443">
    <property type="entry name" value="G_patch"/>
    <property type="match status" value="1"/>
</dbReference>
<accession>A0A7D9L1I7</accession>
<sequence length="714" mass="77991">MAACQSSRNEKKTTKNKDNNVSPYFTKILQQACYGAQTKLRFDLFQSKKSDESTKYKGLVCNGHINGVCVGRGYDELKGKKARNDCAEQIINSILIQKVVVDGRVVKELLKLLPKDYQKCAKPLPPAPKPLPSAPKPFPSASRSLPPARRPLPPAPKPLPPAPKPFPSAPKPFPSASRPLPPAQRPLPPAPKPLPPAPKPLPPASRPLPPAPRPAPHLPIGGDTQQSSSGGNVEQTGKSVQKKITKVWQNMLAQAHTQQNITTGAGSQQNDETECTEGQSIQETQQNTTTKGQSIQKTQQNSTTGGSIQQNTTTGGRIQQNAATGGSMQENCPKIPESNRGYQMLCKMGWTGGGLGKKGNEGIEEPIVVNKICGRRGLGMDFVDTSHQHRTLQHKQKKKQKTQRAISRKLINKFVRGDGHKIVVTKPLIEDDHRLLQKLCDRNCLLYEFIGPSKHLVIRKPLNWPSTTAGQRIAKMIKTKMQRQMNKIKITRSSSNMPAKPTHADTSLTNIKKIAMMSNAEHESTNETVSNMNVDTEHVSQNLPIASHTVETSSDNFEKASYPLQSTTAPNSTGHPSTGHSATSTRHGTSTGNGTTHGHCTSSTGQFDTSDGHGTSSTGNGTSSTGHDTSAGPMIQTSIKTELLQLSTLDDFKLGDDVWEIFLAFLKSSDEELDISRNLTSKERLFLYMISDKYGFHFMLFSHGDERSIVIRKC</sequence>
<dbReference type="OrthoDB" id="10687600at2759"/>
<dbReference type="PANTHER" id="PTHR20923:SF1">
    <property type="entry name" value="G PATCH DOMAIN AND ANKYRIN REPEAT-CONTAINING PROTEIN 1"/>
    <property type="match status" value="1"/>
</dbReference>
<dbReference type="InterPro" id="IPR039146">
    <property type="entry name" value="GPANK1"/>
</dbReference>
<feature type="region of interest" description="Disordered" evidence="1">
    <location>
        <begin position="552"/>
        <end position="633"/>
    </location>
</feature>
<feature type="compositionally biased region" description="Polar residues" evidence="1">
    <location>
        <begin position="223"/>
        <end position="239"/>
    </location>
</feature>
<protein>
    <submittedName>
        <fullName evidence="2">Protein CBG24242</fullName>
    </submittedName>
</protein>
<feature type="compositionally biased region" description="Polar residues" evidence="1">
    <location>
        <begin position="260"/>
        <end position="330"/>
    </location>
</feature>
<evidence type="ECO:0000313" key="3">
    <source>
        <dbReference type="Proteomes" id="UP001152795"/>
    </source>
</evidence>
<gene>
    <name evidence="2" type="ORF">PACLA_8A033548</name>
</gene>
<feature type="compositionally biased region" description="Polar residues" evidence="1">
    <location>
        <begin position="563"/>
        <end position="582"/>
    </location>
</feature>
<feature type="region of interest" description="Disordered" evidence="1">
    <location>
        <begin position="123"/>
        <end position="241"/>
    </location>
</feature>
<dbReference type="Pfam" id="PF01585">
    <property type="entry name" value="G-patch"/>
    <property type="match status" value="1"/>
</dbReference>
<dbReference type="InterPro" id="IPR036867">
    <property type="entry name" value="R3H_dom_sf"/>
</dbReference>
<comment type="caution">
    <text evidence="2">The sequence shown here is derived from an EMBL/GenBank/DDBJ whole genome shotgun (WGS) entry which is preliminary data.</text>
</comment>
<feature type="region of interest" description="Disordered" evidence="1">
    <location>
        <begin position="260"/>
        <end position="336"/>
    </location>
</feature>
<feature type="compositionally biased region" description="Low complexity" evidence="1">
    <location>
        <begin position="583"/>
        <end position="630"/>
    </location>
</feature>
<dbReference type="EMBL" id="CACRXK020011498">
    <property type="protein sequence ID" value="CAB4021556.1"/>
    <property type="molecule type" value="Genomic_DNA"/>
</dbReference>
<dbReference type="AlphaFoldDB" id="A0A7D9L1I7"/>
<evidence type="ECO:0000313" key="2">
    <source>
        <dbReference type="EMBL" id="CAB4021556.1"/>
    </source>
</evidence>
<feature type="compositionally biased region" description="Pro residues" evidence="1">
    <location>
        <begin position="123"/>
        <end position="138"/>
    </location>
</feature>
<name>A0A7D9L1I7_PARCT</name>
<organism evidence="2 3">
    <name type="scientific">Paramuricea clavata</name>
    <name type="common">Red gorgonian</name>
    <name type="synonym">Violescent sea-whip</name>
    <dbReference type="NCBI Taxonomy" id="317549"/>
    <lineage>
        <taxon>Eukaryota</taxon>
        <taxon>Metazoa</taxon>
        <taxon>Cnidaria</taxon>
        <taxon>Anthozoa</taxon>
        <taxon>Octocorallia</taxon>
        <taxon>Malacalcyonacea</taxon>
        <taxon>Plexauridae</taxon>
        <taxon>Paramuricea</taxon>
    </lineage>
</organism>
<dbReference type="PRINTS" id="PR01217">
    <property type="entry name" value="PRICHEXTENSN"/>
</dbReference>
<proteinExistence type="predicted"/>
<evidence type="ECO:0000256" key="1">
    <source>
        <dbReference type="SAM" id="MobiDB-lite"/>
    </source>
</evidence>
<dbReference type="PANTHER" id="PTHR20923">
    <property type="entry name" value="BAT4 PROTEIN-RELATED"/>
    <property type="match status" value="1"/>
</dbReference>
<dbReference type="InterPro" id="IPR000467">
    <property type="entry name" value="G_patch_dom"/>
</dbReference>
<dbReference type="Gene3D" id="3.30.1370.50">
    <property type="entry name" value="R3H-like domain"/>
    <property type="match status" value="1"/>
</dbReference>
<keyword evidence="3" id="KW-1185">Reference proteome</keyword>
<dbReference type="GO" id="GO:0003676">
    <property type="term" value="F:nucleic acid binding"/>
    <property type="evidence" value="ECO:0007669"/>
    <property type="project" value="InterPro"/>
</dbReference>
<dbReference type="Proteomes" id="UP001152795">
    <property type="component" value="Unassembled WGS sequence"/>
</dbReference>
<reference evidence="2" key="1">
    <citation type="submission" date="2020-04" db="EMBL/GenBank/DDBJ databases">
        <authorList>
            <person name="Alioto T."/>
            <person name="Alioto T."/>
            <person name="Gomez Garrido J."/>
        </authorList>
    </citation>
    <scope>NUCLEOTIDE SEQUENCE</scope>
    <source>
        <strain evidence="2">A484AB</strain>
    </source>
</reference>
<dbReference type="PROSITE" id="PS50174">
    <property type="entry name" value="G_PATCH"/>
    <property type="match status" value="1"/>
</dbReference>